<accession>A0A832Z8N8</accession>
<protein>
    <submittedName>
        <fullName evidence="2">Class III signal peptide-containing protein</fullName>
    </submittedName>
</protein>
<dbReference type="InterPro" id="IPR007166">
    <property type="entry name" value="Class3_signal_pept_motif"/>
</dbReference>
<reference evidence="2" key="1">
    <citation type="journal article" date="2020" name="ISME J.">
        <title>Gammaproteobacteria mediating utilization of methyl-, sulfur- and petroleum organic compounds in deep ocean hydrothermal plumes.</title>
        <authorList>
            <person name="Zhou Z."/>
            <person name="Liu Y."/>
            <person name="Pan J."/>
            <person name="Cron B.R."/>
            <person name="Toner B.M."/>
            <person name="Anantharaman K."/>
            <person name="Breier J.A."/>
            <person name="Dick G.J."/>
            <person name="Li M."/>
        </authorList>
    </citation>
    <scope>NUCLEOTIDE SEQUENCE</scope>
    <source>
        <strain evidence="2">SZUA-1451</strain>
    </source>
</reference>
<evidence type="ECO:0000313" key="2">
    <source>
        <dbReference type="EMBL" id="HIP74868.1"/>
    </source>
</evidence>
<dbReference type="AlphaFoldDB" id="A0A832Z8N8"/>
<feature type="transmembrane region" description="Helical" evidence="1">
    <location>
        <begin position="7"/>
        <end position="29"/>
    </location>
</feature>
<evidence type="ECO:0000256" key="1">
    <source>
        <dbReference type="SAM" id="Phobius"/>
    </source>
</evidence>
<keyword evidence="1" id="KW-1133">Transmembrane helix</keyword>
<keyword evidence="1" id="KW-0472">Membrane</keyword>
<comment type="caution">
    <text evidence="2">The sequence shown here is derived from an EMBL/GenBank/DDBJ whole genome shotgun (WGS) entry which is preliminary data.</text>
</comment>
<sequence length="54" mass="6212">MRRAQTALEYLFMMAAVLILVAITLQVIIKSMQDINDAISNYTKTIRQKLIENL</sequence>
<dbReference type="EMBL" id="DQUG01000071">
    <property type="protein sequence ID" value="HIP74868.1"/>
    <property type="molecule type" value="Genomic_DNA"/>
</dbReference>
<evidence type="ECO:0000313" key="3">
    <source>
        <dbReference type="Proteomes" id="UP000649326"/>
    </source>
</evidence>
<organism evidence="2 3">
    <name type="scientific">Thermococcus paralvinellae</name>
    <dbReference type="NCBI Taxonomy" id="582419"/>
    <lineage>
        <taxon>Archaea</taxon>
        <taxon>Methanobacteriati</taxon>
        <taxon>Methanobacteriota</taxon>
        <taxon>Thermococci</taxon>
        <taxon>Thermococcales</taxon>
        <taxon>Thermococcaceae</taxon>
        <taxon>Thermococcus</taxon>
    </lineage>
</organism>
<dbReference type="Pfam" id="PF04021">
    <property type="entry name" value="Class_IIIsignal"/>
    <property type="match status" value="1"/>
</dbReference>
<gene>
    <name evidence="2" type="ORF">EYH13_01690</name>
</gene>
<proteinExistence type="predicted"/>
<dbReference type="Proteomes" id="UP000649326">
    <property type="component" value="Unassembled WGS sequence"/>
</dbReference>
<name>A0A832Z8N8_9EURY</name>
<keyword evidence="1" id="KW-0812">Transmembrane</keyword>